<feature type="region of interest" description="Disordered" evidence="2">
    <location>
        <begin position="529"/>
        <end position="559"/>
    </location>
</feature>
<dbReference type="GO" id="GO:0003676">
    <property type="term" value="F:nucleic acid binding"/>
    <property type="evidence" value="ECO:0007669"/>
    <property type="project" value="InterPro"/>
</dbReference>
<name>A0A8J6LBK6_TENMO</name>
<keyword evidence="1" id="KW-0479">Metal-binding</keyword>
<evidence type="ECO:0000256" key="2">
    <source>
        <dbReference type="SAM" id="MobiDB-lite"/>
    </source>
</evidence>
<feature type="compositionally biased region" description="Basic and acidic residues" evidence="2">
    <location>
        <begin position="529"/>
        <end position="548"/>
    </location>
</feature>
<dbReference type="SUPFAM" id="SSF57756">
    <property type="entry name" value="Retrovirus zinc finger-like domains"/>
    <property type="match status" value="1"/>
</dbReference>
<dbReference type="EMBL" id="JABDTM020024312">
    <property type="protein sequence ID" value="KAH0814402.1"/>
    <property type="molecule type" value="Genomic_DNA"/>
</dbReference>
<dbReference type="InterPro" id="IPR036875">
    <property type="entry name" value="Znf_CCHC_sf"/>
</dbReference>
<dbReference type="GO" id="GO:0008270">
    <property type="term" value="F:zinc ion binding"/>
    <property type="evidence" value="ECO:0007669"/>
    <property type="project" value="UniProtKB-KW"/>
</dbReference>
<reference evidence="5" key="1">
    <citation type="journal article" date="2020" name="J Insects Food Feed">
        <title>The yellow mealworm (Tenebrio molitor) genome: a resource for the emerging insects as food and feed industry.</title>
        <authorList>
            <person name="Eriksson T."/>
            <person name="Andere A."/>
            <person name="Kelstrup H."/>
            <person name="Emery V."/>
            <person name="Picard C."/>
        </authorList>
    </citation>
    <scope>NUCLEOTIDE SEQUENCE</scope>
    <source>
        <strain evidence="5">Stoneville</strain>
        <tissue evidence="5">Whole head</tissue>
    </source>
</reference>
<feature type="domain" description="CCHC-type" evidence="4">
    <location>
        <begin position="918"/>
        <end position="933"/>
    </location>
</feature>
<keyword evidence="1" id="KW-0862">Zinc</keyword>
<evidence type="ECO:0000313" key="5">
    <source>
        <dbReference type="EMBL" id="KAH0814402.1"/>
    </source>
</evidence>
<evidence type="ECO:0000313" key="6">
    <source>
        <dbReference type="Proteomes" id="UP000719412"/>
    </source>
</evidence>
<organism evidence="5 6">
    <name type="scientific">Tenebrio molitor</name>
    <name type="common">Yellow mealworm beetle</name>
    <dbReference type="NCBI Taxonomy" id="7067"/>
    <lineage>
        <taxon>Eukaryota</taxon>
        <taxon>Metazoa</taxon>
        <taxon>Ecdysozoa</taxon>
        <taxon>Arthropoda</taxon>
        <taxon>Hexapoda</taxon>
        <taxon>Insecta</taxon>
        <taxon>Pterygota</taxon>
        <taxon>Neoptera</taxon>
        <taxon>Endopterygota</taxon>
        <taxon>Coleoptera</taxon>
        <taxon>Polyphaga</taxon>
        <taxon>Cucujiformia</taxon>
        <taxon>Tenebrionidae</taxon>
        <taxon>Tenebrio</taxon>
    </lineage>
</organism>
<keyword evidence="1" id="KW-0863">Zinc-finger</keyword>
<protein>
    <recommendedName>
        <fullName evidence="4">CCHC-type domain-containing protein</fullName>
    </recommendedName>
</protein>
<dbReference type="InterPro" id="IPR001878">
    <property type="entry name" value="Znf_CCHC"/>
</dbReference>
<dbReference type="AlphaFoldDB" id="A0A8J6LBK6"/>
<evidence type="ECO:0000256" key="1">
    <source>
        <dbReference type="PROSITE-ProRule" id="PRU00047"/>
    </source>
</evidence>
<dbReference type="Gene3D" id="4.10.60.10">
    <property type="entry name" value="Zinc finger, CCHC-type"/>
    <property type="match status" value="1"/>
</dbReference>
<feature type="transmembrane region" description="Helical" evidence="3">
    <location>
        <begin position="21"/>
        <end position="40"/>
    </location>
</feature>
<feature type="region of interest" description="Disordered" evidence="2">
    <location>
        <begin position="414"/>
        <end position="436"/>
    </location>
</feature>
<dbReference type="PROSITE" id="PS50158">
    <property type="entry name" value="ZF_CCHC"/>
    <property type="match status" value="1"/>
</dbReference>
<reference evidence="5" key="2">
    <citation type="submission" date="2021-08" db="EMBL/GenBank/DDBJ databases">
        <authorList>
            <person name="Eriksson T."/>
        </authorList>
    </citation>
    <scope>NUCLEOTIDE SEQUENCE</scope>
    <source>
        <strain evidence="5">Stoneville</strain>
        <tissue evidence="5">Whole head</tissue>
    </source>
</reference>
<evidence type="ECO:0000259" key="4">
    <source>
        <dbReference type="PROSITE" id="PS50158"/>
    </source>
</evidence>
<feature type="compositionally biased region" description="Polar residues" evidence="2">
    <location>
        <begin position="416"/>
        <end position="432"/>
    </location>
</feature>
<keyword evidence="3" id="KW-0812">Transmembrane</keyword>
<keyword evidence="6" id="KW-1185">Reference proteome</keyword>
<dbReference type="Proteomes" id="UP000719412">
    <property type="component" value="Unassembled WGS sequence"/>
</dbReference>
<accession>A0A8J6LBK6</accession>
<dbReference type="Pfam" id="PF00098">
    <property type="entry name" value="zf-CCHC"/>
    <property type="match status" value="1"/>
</dbReference>
<evidence type="ECO:0000256" key="3">
    <source>
        <dbReference type="SAM" id="Phobius"/>
    </source>
</evidence>
<comment type="caution">
    <text evidence="5">The sequence shown here is derived from an EMBL/GenBank/DDBJ whole genome shotgun (WGS) entry which is preliminary data.</text>
</comment>
<dbReference type="SMART" id="SM00343">
    <property type="entry name" value="ZnF_C2HC"/>
    <property type="match status" value="1"/>
</dbReference>
<keyword evidence="3" id="KW-0472">Membrane</keyword>
<proteinExistence type="predicted"/>
<keyword evidence="3" id="KW-1133">Transmembrane helix</keyword>
<sequence length="990" mass="111027">MLKSDSVKQEMPQEMQQGYDSGCFLAHTVVLPVALFRIYVLAEYIVLLHCLSSAHTMAALHKAFIRRLVILDERRWVASDTSSTTGHYQHRRAAIRLSIIRSSRLRRKQNLKPGDAFREVLEYEKIKKNADFLVCFTKLKNPSLEIILRASVWKNIVGYSDDPSPHHRRPSDKLLSVHDPPQIGAASKLFMHYFGRFPETGPMDHHHVNPALTIPVTPGPRACVQYQSVRWGEVKTASGYFAYAAATRIALQRFSLLRLGTCGPGLRLVRFEVEHMDVSYSPEVKKLSQRHTLITYIIELIINRAVRPCRWWRGLSNRSDARGDTGGSFVLLVGSAMPARLERTGEKQRTAQASGSTTEVVARELANPGEIRATVLVERGPTVTYRNCGSHLNNPCESGRVPKKTLSLVTLAPKVQSPTQQESSETPKSLSVRQRRGETLEIPKDKEKDKVLQMRHKLAELIGKIDKETKTLNQIVLGNHNTKREIKESNTKIRSLMCQVMTAEMLSMLKTQGDKADVQAEVKVNKKDYATQTMEGERKDDDANKKDGATQTTDWEQKDDEVELLRERIKNPESALDLFETDKRKWPEDVFLKTKPVHVHPLKQWPDPLVFFVADKKAAKTDEVLKKLGETHMGLKKVEETRTRCLVGTDHELTGKEAWDEALKAARKVVDTITSNGQKHAALTFLNGQGELWRTALECAMIDVEMSIDVNYKKPLGSGKTSTKTEGKKERRTYALIVEKKGTQYKDVLSSVKTAITDDPARSSIHAMGSTGDGSLLITLDKDDEKIEGLEKAIKQAAGDLAVRRAKSDSGTEVLHVRGLDATNEKGEVIEALKVRLGDANDKTWKVSDLRPNRNDTQAVSIVLQKEDAEGILAEGYLRIGAVRCRAERRVETERCRRSWAFDHKTVGCKGPDGRKACYKCGKAGHLAKECQNNLECPLCQEGGLNNLTQEGEIGQVEQGRVRPEQANPGPLGQFEMPKVLAQRSQEKRM</sequence>
<gene>
    <name evidence="5" type="ORF">GEV33_008388</name>
</gene>